<dbReference type="SUPFAM" id="SSF52768">
    <property type="entry name" value="Arginase/deacetylase"/>
    <property type="match status" value="1"/>
</dbReference>
<protein>
    <recommendedName>
        <fullName evidence="3">histone deacetylase</fullName>
        <ecNumber evidence="3">3.5.1.98</ecNumber>
    </recommendedName>
</protein>
<keyword evidence="9" id="KW-0539">Nucleus</keyword>
<dbReference type="InterPro" id="IPR023801">
    <property type="entry name" value="His_deacetylse_dom"/>
</dbReference>
<dbReference type="GO" id="GO:0000118">
    <property type="term" value="C:histone deacetylase complex"/>
    <property type="evidence" value="ECO:0007669"/>
    <property type="project" value="TreeGrafter"/>
</dbReference>
<keyword evidence="13" id="KW-1185">Reference proteome</keyword>
<dbReference type="EC" id="3.5.1.98" evidence="3"/>
<dbReference type="Proteomes" id="UP000320333">
    <property type="component" value="Unassembled WGS sequence"/>
</dbReference>
<evidence type="ECO:0000256" key="1">
    <source>
        <dbReference type="ARBA" id="ARBA00004123"/>
    </source>
</evidence>
<feature type="region of interest" description="Disordered" evidence="10">
    <location>
        <begin position="112"/>
        <end position="155"/>
    </location>
</feature>
<comment type="caution">
    <text evidence="12">The sequence shown here is derived from an EMBL/GenBank/DDBJ whole genome shotgun (WGS) entry which is preliminary data.</text>
</comment>
<feature type="region of interest" description="Disordered" evidence="10">
    <location>
        <begin position="523"/>
        <end position="542"/>
    </location>
</feature>
<evidence type="ECO:0000313" key="12">
    <source>
        <dbReference type="EMBL" id="TPX78638.1"/>
    </source>
</evidence>
<evidence type="ECO:0000256" key="4">
    <source>
        <dbReference type="ARBA" id="ARBA00022491"/>
    </source>
</evidence>
<evidence type="ECO:0000259" key="11">
    <source>
        <dbReference type="Pfam" id="PF00850"/>
    </source>
</evidence>
<dbReference type="EMBL" id="QEAP01000001">
    <property type="protein sequence ID" value="TPX78638.1"/>
    <property type="molecule type" value="Genomic_DNA"/>
</dbReference>
<dbReference type="GO" id="GO:0141221">
    <property type="term" value="F:histone deacetylase activity, hydrolytic mechanism"/>
    <property type="evidence" value="ECO:0007669"/>
    <property type="project" value="UniProtKB-EC"/>
</dbReference>
<dbReference type="PANTHER" id="PTHR10625:SF5">
    <property type="entry name" value="HISTONE DEACETYLASE"/>
    <property type="match status" value="1"/>
</dbReference>
<dbReference type="PANTHER" id="PTHR10625">
    <property type="entry name" value="HISTONE DEACETYLASE HDAC1-RELATED"/>
    <property type="match status" value="1"/>
</dbReference>
<keyword evidence="7" id="KW-0805">Transcription regulation</keyword>
<keyword evidence="6" id="KW-0156">Chromatin regulator</keyword>
<feature type="domain" description="Histone deacetylase" evidence="11">
    <location>
        <begin position="182"/>
        <end position="476"/>
    </location>
</feature>
<evidence type="ECO:0000256" key="6">
    <source>
        <dbReference type="ARBA" id="ARBA00022853"/>
    </source>
</evidence>
<dbReference type="STRING" id="246404.A0A507FTW5"/>
<evidence type="ECO:0000256" key="2">
    <source>
        <dbReference type="ARBA" id="ARBA00007738"/>
    </source>
</evidence>
<keyword evidence="8" id="KW-0804">Transcription</keyword>
<evidence type="ECO:0000256" key="7">
    <source>
        <dbReference type="ARBA" id="ARBA00023015"/>
    </source>
</evidence>
<dbReference type="InterPro" id="IPR037138">
    <property type="entry name" value="His_deacetylse_dom_sf"/>
</dbReference>
<dbReference type="GO" id="GO:0040029">
    <property type="term" value="P:epigenetic regulation of gene expression"/>
    <property type="evidence" value="ECO:0007669"/>
    <property type="project" value="TreeGrafter"/>
</dbReference>
<organism evidence="12 13">
    <name type="scientific">Chytriomyces confervae</name>
    <dbReference type="NCBI Taxonomy" id="246404"/>
    <lineage>
        <taxon>Eukaryota</taxon>
        <taxon>Fungi</taxon>
        <taxon>Fungi incertae sedis</taxon>
        <taxon>Chytridiomycota</taxon>
        <taxon>Chytridiomycota incertae sedis</taxon>
        <taxon>Chytridiomycetes</taxon>
        <taxon>Chytridiales</taxon>
        <taxon>Chytriomycetaceae</taxon>
        <taxon>Chytriomyces</taxon>
    </lineage>
</organism>
<dbReference type="OrthoDB" id="424012at2759"/>
<gene>
    <name evidence="12" type="ORF">CcCBS67573_g00078</name>
</gene>
<dbReference type="InterPro" id="IPR023696">
    <property type="entry name" value="Ureohydrolase_dom_sf"/>
</dbReference>
<evidence type="ECO:0000256" key="5">
    <source>
        <dbReference type="ARBA" id="ARBA00022801"/>
    </source>
</evidence>
<evidence type="ECO:0000256" key="9">
    <source>
        <dbReference type="ARBA" id="ARBA00023242"/>
    </source>
</evidence>
<comment type="similarity">
    <text evidence="2">Belongs to the histone deacetylase family. HD type 2 subfamily.</text>
</comment>
<evidence type="ECO:0000256" key="8">
    <source>
        <dbReference type="ARBA" id="ARBA00023163"/>
    </source>
</evidence>
<evidence type="ECO:0000313" key="13">
    <source>
        <dbReference type="Proteomes" id="UP000320333"/>
    </source>
</evidence>
<feature type="compositionally biased region" description="Low complexity" evidence="10">
    <location>
        <begin position="112"/>
        <end position="125"/>
    </location>
</feature>
<name>A0A507FTW5_9FUNG</name>
<sequence>MKLDPSPATPTAIQLNAKVTLAESDGSDTAKRPANGHALKSDQPGTQQQLQPQLQQQQLHQMKPKVYLPTPTSISAVRLNLPQATTSSLPSAFRRPIPHSVSARVVLPVSSNASSNASSSASSNSLKRPCSPEVQSKRKESKNVAKVPSSSVSTTGLAYHHTMTSAKMEAMSNVNSKLPVYPETPYRVMACFNLLKERALNWRCAVIDSVPATREQIRLVHTETLVANLESTESSTEGQLAKLNQEKALEELFYDSETYKTAKMACGAVIASCRSVLTGEHQNAFALVRPPGHHAEPDKSTGYCHINNVAIAAQVMFEEERASRILIVDWDVHHGNGTQKHFLSNPNCLYFSIHAYHEAQFYPFSTNAHLGVSGNGFNINVPWGWKGGGGDSDYIHVFNELLLPVAKEFNPDLVLVSAGFDAALGDVGERGLSPAGYAHMTRLLMDLAGGKVVLSLEGGVNCEVLARCVCACVSALLGDSLPSISSHPPLSDDCVLVVQQVKQVHRQFWKCFGGCEQPAAAREHGFDDNGEGEATPEPSSQIDRKDIENSLYSLSDAVRFYHRCMWITQFALKSSKISMGSDMLEVLYTPVDIENVGENELSNTLYLLLLDGAYSRIDEKITAALKSTTDPLNCVHSLALLSYGVDPRTFVVEHGRRKLSVDSGRPSHLFMWWAGSENVRRIQRDVDVRDQGGNCVFDAHASSLAELMIFKFLDILVFMASAD</sequence>
<accession>A0A507FTW5</accession>
<keyword evidence="4" id="KW-0678">Repressor</keyword>
<comment type="subcellular location">
    <subcellularLocation>
        <location evidence="1">Nucleus</location>
    </subcellularLocation>
</comment>
<evidence type="ECO:0000256" key="3">
    <source>
        <dbReference type="ARBA" id="ARBA00012111"/>
    </source>
</evidence>
<dbReference type="PRINTS" id="PR01270">
    <property type="entry name" value="HDASUPER"/>
</dbReference>
<dbReference type="InterPro" id="IPR000286">
    <property type="entry name" value="HDACs"/>
</dbReference>
<dbReference type="Gene3D" id="3.40.800.20">
    <property type="entry name" value="Histone deacetylase domain"/>
    <property type="match status" value="1"/>
</dbReference>
<evidence type="ECO:0000256" key="10">
    <source>
        <dbReference type="SAM" id="MobiDB-lite"/>
    </source>
</evidence>
<dbReference type="AlphaFoldDB" id="A0A507FTW5"/>
<dbReference type="Pfam" id="PF00850">
    <property type="entry name" value="Hist_deacetyl"/>
    <property type="match status" value="1"/>
</dbReference>
<reference evidence="12 13" key="1">
    <citation type="journal article" date="2019" name="Sci. Rep.">
        <title>Comparative genomics of chytrid fungi reveal insights into the obligate biotrophic and pathogenic lifestyle of Synchytrium endobioticum.</title>
        <authorList>
            <person name="van de Vossenberg B.T.L.H."/>
            <person name="Warris S."/>
            <person name="Nguyen H.D.T."/>
            <person name="van Gent-Pelzer M.P.E."/>
            <person name="Joly D.L."/>
            <person name="van de Geest H.C."/>
            <person name="Bonants P.J.M."/>
            <person name="Smith D.S."/>
            <person name="Levesque C.A."/>
            <person name="van der Lee T.A.J."/>
        </authorList>
    </citation>
    <scope>NUCLEOTIDE SEQUENCE [LARGE SCALE GENOMIC DNA]</scope>
    <source>
        <strain evidence="12 13">CBS 675.73</strain>
    </source>
</reference>
<keyword evidence="5" id="KW-0378">Hydrolase</keyword>
<proteinExistence type="inferred from homology"/>
<feature type="region of interest" description="Disordered" evidence="10">
    <location>
        <begin position="23"/>
        <end position="50"/>
    </location>
</feature>